<evidence type="ECO:0000313" key="1">
    <source>
        <dbReference type="EMBL" id="GIY57451.1"/>
    </source>
</evidence>
<dbReference type="AlphaFoldDB" id="A0AAV4UI67"/>
<organism evidence="1 2">
    <name type="scientific">Caerostris darwini</name>
    <dbReference type="NCBI Taxonomy" id="1538125"/>
    <lineage>
        <taxon>Eukaryota</taxon>
        <taxon>Metazoa</taxon>
        <taxon>Ecdysozoa</taxon>
        <taxon>Arthropoda</taxon>
        <taxon>Chelicerata</taxon>
        <taxon>Arachnida</taxon>
        <taxon>Araneae</taxon>
        <taxon>Araneomorphae</taxon>
        <taxon>Entelegynae</taxon>
        <taxon>Araneoidea</taxon>
        <taxon>Araneidae</taxon>
        <taxon>Caerostris</taxon>
    </lineage>
</organism>
<evidence type="ECO:0000313" key="2">
    <source>
        <dbReference type="Proteomes" id="UP001054837"/>
    </source>
</evidence>
<reference evidence="1 2" key="1">
    <citation type="submission" date="2021-06" db="EMBL/GenBank/DDBJ databases">
        <title>Caerostris darwini draft genome.</title>
        <authorList>
            <person name="Kono N."/>
            <person name="Arakawa K."/>
        </authorList>
    </citation>
    <scope>NUCLEOTIDE SEQUENCE [LARGE SCALE GENOMIC DNA]</scope>
</reference>
<protein>
    <submittedName>
        <fullName evidence="1">Uncharacterized protein</fullName>
    </submittedName>
</protein>
<accession>A0AAV4UI67</accession>
<keyword evidence="2" id="KW-1185">Reference proteome</keyword>
<proteinExistence type="predicted"/>
<comment type="caution">
    <text evidence="1">The sequence shown here is derived from an EMBL/GenBank/DDBJ whole genome shotgun (WGS) entry which is preliminary data.</text>
</comment>
<sequence>MQMSQEMKTLFLSGDLHHKTFLQKMGTKLHKHLFQEDSHAYVGCVSLFSVFRGLPFMPLKISFCGAGRTWIRIFKPNALRLLENERVQSVKCSVEGIRIWGRSWNAGQEY</sequence>
<name>A0AAV4UI67_9ARAC</name>
<dbReference type="Proteomes" id="UP001054837">
    <property type="component" value="Unassembled WGS sequence"/>
</dbReference>
<gene>
    <name evidence="1" type="ORF">CDAR_574451</name>
</gene>
<dbReference type="EMBL" id="BPLQ01011338">
    <property type="protein sequence ID" value="GIY57451.1"/>
    <property type="molecule type" value="Genomic_DNA"/>
</dbReference>